<dbReference type="WBParaSite" id="MBELARI_LOCUS7591.1">
    <property type="protein sequence ID" value="MBELARI_LOCUS7591.1"/>
    <property type="gene ID" value="MBELARI_LOCUS7591"/>
</dbReference>
<feature type="compositionally biased region" description="Low complexity" evidence="1">
    <location>
        <begin position="238"/>
        <end position="253"/>
    </location>
</feature>
<dbReference type="Proteomes" id="UP000887575">
    <property type="component" value="Unassembled WGS sequence"/>
</dbReference>
<feature type="region of interest" description="Disordered" evidence="1">
    <location>
        <begin position="238"/>
        <end position="262"/>
    </location>
</feature>
<evidence type="ECO:0000256" key="1">
    <source>
        <dbReference type="SAM" id="MobiDB-lite"/>
    </source>
</evidence>
<accession>A0AAF3JB33</accession>
<evidence type="ECO:0000313" key="2">
    <source>
        <dbReference type="Proteomes" id="UP000887575"/>
    </source>
</evidence>
<sequence>MNMFLDSSVYLHHHDAESDVHQLPLHGTASDKTHEQLVNPRVLLRTPSKSEPHIEKPHLMMSQDDEHPSLNHVLSGLWDSSAMTKGFQPGGLQASASSGALLADPSHLQAAPLRKTSSAVDWTVGLPEGINRKASNQQNVSEWASHLFEQPTRKQSFGNLGSLFPHPTQPVNCTQDNHLSVAPLRKSSSAIIQPIHEEHETANQGGLVMSTATTDRQQMVQVQHSTGSPFSQHIVNAASTSSSGHSTPSSVNPLDPVVQPSSKSTGMLGNMFKTGFWGRPVVRSDEENYRYMMALDR</sequence>
<reference evidence="3" key="1">
    <citation type="submission" date="2024-02" db="UniProtKB">
        <authorList>
            <consortium name="WormBaseParasite"/>
        </authorList>
    </citation>
    <scope>IDENTIFICATION</scope>
</reference>
<dbReference type="AlphaFoldDB" id="A0AAF3JB33"/>
<evidence type="ECO:0000313" key="3">
    <source>
        <dbReference type="WBParaSite" id="MBELARI_LOCUS7591.1"/>
    </source>
</evidence>
<protein>
    <submittedName>
        <fullName evidence="3">Uncharacterized protein</fullName>
    </submittedName>
</protein>
<name>A0AAF3JB33_9BILA</name>
<keyword evidence="2" id="KW-1185">Reference proteome</keyword>
<organism evidence="2 3">
    <name type="scientific">Mesorhabditis belari</name>
    <dbReference type="NCBI Taxonomy" id="2138241"/>
    <lineage>
        <taxon>Eukaryota</taxon>
        <taxon>Metazoa</taxon>
        <taxon>Ecdysozoa</taxon>
        <taxon>Nematoda</taxon>
        <taxon>Chromadorea</taxon>
        <taxon>Rhabditida</taxon>
        <taxon>Rhabditina</taxon>
        <taxon>Rhabditomorpha</taxon>
        <taxon>Rhabditoidea</taxon>
        <taxon>Rhabditidae</taxon>
        <taxon>Mesorhabditinae</taxon>
        <taxon>Mesorhabditis</taxon>
    </lineage>
</organism>
<proteinExistence type="predicted"/>